<evidence type="ECO:0000256" key="5">
    <source>
        <dbReference type="ARBA" id="ARBA00022771"/>
    </source>
</evidence>
<dbReference type="InterPro" id="IPR013083">
    <property type="entry name" value="Znf_RING/FYVE/PHD"/>
</dbReference>
<evidence type="ECO:0000256" key="4">
    <source>
        <dbReference type="ARBA" id="ARBA00022737"/>
    </source>
</evidence>
<gene>
    <name evidence="13" type="ORF">GDO81_030085</name>
</gene>
<dbReference type="GO" id="GO:0005634">
    <property type="term" value="C:nucleus"/>
    <property type="evidence" value="ECO:0007669"/>
    <property type="project" value="UniProtKB-SubCell"/>
</dbReference>
<feature type="domain" description="C2H2-type" evidence="12">
    <location>
        <begin position="236"/>
        <end position="263"/>
    </location>
</feature>
<organism evidence="13 14">
    <name type="scientific">Engystomops pustulosus</name>
    <name type="common">Tungara frog</name>
    <name type="synonym">Physalaemus pustulosus</name>
    <dbReference type="NCBI Taxonomy" id="76066"/>
    <lineage>
        <taxon>Eukaryota</taxon>
        <taxon>Metazoa</taxon>
        <taxon>Chordata</taxon>
        <taxon>Craniata</taxon>
        <taxon>Vertebrata</taxon>
        <taxon>Euteleostomi</taxon>
        <taxon>Amphibia</taxon>
        <taxon>Batrachia</taxon>
        <taxon>Anura</taxon>
        <taxon>Neobatrachia</taxon>
        <taxon>Hyloidea</taxon>
        <taxon>Leptodactylidae</taxon>
        <taxon>Leiuperinae</taxon>
        <taxon>Engystomops</taxon>
    </lineage>
</organism>
<dbReference type="AlphaFoldDB" id="A0AAV6ZBS4"/>
<name>A0AAV6ZBS4_ENGPU</name>
<dbReference type="PROSITE" id="PS50157">
    <property type="entry name" value="ZINC_FINGER_C2H2_2"/>
    <property type="match status" value="5"/>
</dbReference>
<evidence type="ECO:0000313" key="14">
    <source>
        <dbReference type="Proteomes" id="UP000824782"/>
    </source>
</evidence>
<dbReference type="FunFam" id="3.30.160.60:FF:000056">
    <property type="entry name" value="Zinc finger and SCAN domain-containing 20"/>
    <property type="match status" value="1"/>
</dbReference>
<dbReference type="FunFam" id="3.30.160.60:FF:000663">
    <property type="entry name" value="Zinc finger protein 45"/>
    <property type="match status" value="1"/>
</dbReference>
<accession>A0AAV6ZBS4</accession>
<feature type="domain" description="C2H2-type" evidence="12">
    <location>
        <begin position="93"/>
        <end position="116"/>
    </location>
</feature>
<feature type="domain" description="C2H2-type" evidence="12">
    <location>
        <begin position="180"/>
        <end position="207"/>
    </location>
</feature>
<comment type="similarity">
    <text evidence="2">Belongs to the krueppel C2H2-type zinc-finger protein family.</text>
</comment>
<evidence type="ECO:0000256" key="10">
    <source>
        <dbReference type="ARBA" id="ARBA00023242"/>
    </source>
</evidence>
<dbReference type="PANTHER" id="PTHR24379:SF123">
    <property type="entry name" value="ZINC FINGER AND BTB DOMAIN CONTAINING 17"/>
    <property type="match status" value="1"/>
</dbReference>
<dbReference type="SMART" id="SM00355">
    <property type="entry name" value="ZnF_C2H2"/>
    <property type="match status" value="6"/>
</dbReference>
<dbReference type="EMBL" id="WNYA01000985">
    <property type="protein sequence ID" value="KAG8546661.1"/>
    <property type="molecule type" value="Genomic_DNA"/>
</dbReference>
<dbReference type="InterPro" id="IPR036236">
    <property type="entry name" value="Znf_C2H2_sf"/>
</dbReference>
<proteinExistence type="inferred from homology"/>
<comment type="subcellular location">
    <subcellularLocation>
        <location evidence="1">Nucleus</location>
    </subcellularLocation>
</comment>
<evidence type="ECO:0000256" key="6">
    <source>
        <dbReference type="ARBA" id="ARBA00022833"/>
    </source>
</evidence>
<keyword evidence="4" id="KW-0677">Repeat</keyword>
<keyword evidence="7" id="KW-0805">Transcription regulation</keyword>
<keyword evidence="14" id="KW-1185">Reference proteome</keyword>
<evidence type="ECO:0000256" key="7">
    <source>
        <dbReference type="ARBA" id="ARBA00023015"/>
    </source>
</evidence>
<keyword evidence="10" id="KW-0539">Nucleus</keyword>
<evidence type="ECO:0000256" key="9">
    <source>
        <dbReference type="ARBA" id="ARBA00023163"/>
    </source>
</evidence>
<keyword evidence="8" id="KW-0238">DNA-binding</keyword>
<evidence type="ECO:0000256" key="2">
    <source>
        <dbReference type="ARBA" id="ARBA00006991"/>
    </source>
</evidence>
<evidence type="ECO:0000256" key="3">
    <source>
        <dbReference type="ARBA" id="ARBA00022723"/>
    </source>
</evidence>
<dbReference type="SUPFAM" id="SSF57667">
    <property type="entry name" value="beta-beta-alpha zinc fingers"/>
    <property type="match status" value="2"/>
</dbReference>
<dbReference type="Pfam" id="PF00096">
    <property type="entry name" value="zf-C2H2"/>
    <property type="match status" value="4"/>
</dbReference>
<dbReference type="Gene3D" id="3.30.40.10">
    <property type="entry name" value="Zinc/RING finger domain, C3HC4 (zinc finger)"/>
    <property type="match status" value="1"/>
</dbReference>
<sequence>MMDCPLFESFNVEQLNVDGLQLNLVLHFLFWEIREITSNLMTITGLPTSWEEQRDTSPIIPPDPHEIGVDPSNPGGPMDNGGGEVTLLPPVVHHCLQCGRSFADEADLISHQKLLHCPMCKLSFPDKSAMVIHEWTYHIHNPNALQSQDASRSFPCTECGKPFTYKSNMLRHRRVHMGTFTCPECGNHFSCQRYLTSHLKSHQAAKSYVCPDCGRRFSHRLNLNSHRRIHQSKNTYACAYCGHCFSSETFLEAHQAFHRLMDPNTSSTEATEG</sequence>
<dbReference type="GO" id="GO:0003677">
    <property type="term" value="F:DNA binding"/>
    <property type="evidence" value="ECO:0007669"/>
    <property type="project" value="UniProtKB-KW"/>
</dbReference>
<dbReference type="PROSITE" id="PS00028">
    <property type="entry name" value="ZINC_FINGER_C2H2_1"/>
    <property type="match status" value="5"/>
</dbReference>
<keyword evidence="9" id="KW-0804">Transcription</keyword>
<keyword evidence="3" id="KW-0479">Metal-binding</keyword>
<keyword evidence="5 11" id="KW-0863">Zinc-finger</keyword>
<evidence type="ECO:0000256" key="1">
    <source>
        <dbReference type="ARBA" id="ARBA00004123"/>
    </source>
</evidence>
<comment type="caution">
    <text evidence="13">The sequence shown here is derived from an EMBL/GenBank/DDBJ whole genome shotgun (WGS) entry which is preliminary data.</text>
</comment>
<dbReference type="PANTHER" id="PTHR24379">
    <property type="entry name" value="KRAB AND ZINC FINGER DOMAIN-CONTAINING"/>
    <property type="match status" value="1"/>
</dbReference>
<keyword evidence="6" id="KW-0862">Zinc</keyword>
<reference evidence="13" key="1">
    <citation type="thesis" date="2020" institute="ProQuest LLC" country="789 East Eisenhower Parkway, Ann Arbor, MI, USA">
        <title>Comparative Genomics and Chromosome Evolution.</title>
        <authorList>
            <person name="Mudd A.B."/>
        </authorList>
    </citation>
    <scope>NUCLEOTIDE SEQUENCE</scope>
    <source>
        <strain evidence="13">237g6f4</strain>
        <tissue evidence="13">Blood</tissue>
    </source>
</reference>
<dbReference type="InterPro" id="IPR013087">
    <property type="entry name" value="Znf_C2H2_type"/>
</dbReference>
<evidence type="ECO:0000313" key="13">
    <source>
        <dbReference type="EMBL" id="KAG8546661.1"/>
    </source>
</evidence>
<dbReference type="Proteomes" id="UP000824782">
    <property type="component" value="Unassembled WGS sequence"/>
</dbReference>
<protein>
    <recommendedName>
        <fullName evidence="12">C2H2-type domain-containing protein</fullName>
    </recommendedName>
</protein>
<evidence type="ECO:0000256" key="8">
    <source>
        <dbReference type="ARBA" id="ARBA00023125"/>
    </source>
</evidence>
<dbReference type="GO" id="GO:0008270">
    <property type="term" value="F:zinc ion binding"/>
    <property type="evidence" value="ECO:0007669"/>
    <property type="project" value="UniProtKB-KW"/>
</dbReference>
<feature type="domain" description="C2H2-type" evidence="12">
    <location>
        <begin position="154"/>
        <end position="181"/>
    </location>
</feature>
<feature type="domain" description="C2H2-type" evidence="12">
    <location>
        <begin position="208"/>
        <end position="235"/>
    </location>
</feature>
<evidence type="ECO:0000256" key="11">
    <source>
        <dbReference type="PROSITE-ProRule" id="PRU00042"/>
    </source>
</evidence>
<dbReference type="Pfam" id="PF13912">
    <property type="entry name" value="zf-C2H2_6"/>
    <property type="match status" value="1"/>
</dbReference>
<evidence type="ECO:0000259" key="12">
    <source>
        <dbReference type="PROSITE" id="PS50157"/>
    </source>
</evidence>
<dbReference type="Gene3D" id="3.30.160.60">
    <property type="entry name" value="Classic Zinc Finger"/>
    <property type="match status" value="3"/>
</dbReference>